<evidence type="ECO:0000313" key="3">
    <source>
        <dbReference type="Proteomes" id="UP000515908"/>
    </source>
</evidence>
<feature type="compositionally biased region" description="Basic residues" evidence="1">
    <location>
        <begin position="47"/>
        <end position="58"/>
    </location>
</feature>
<keyword evidence="3" id="KW-1185">Reference proteome</keyword>
<evidence type="ECO:0000256" key="1">
    <source>
        <dbReference type="SAM" id="MobiDB-lite"/>
    </source>
</evidence>
<reference evidence="2 3" key="1">
    <citation type="submission" date="2020-08" db="EMBL/GenBank/DDBJ databases">
        <authorList>
            <person name="Newling K."/>
            <person name="Davey J."/>
            <person name="Forrester S."/>
        </authorList>
    </citation>
    <scope>NUCLEOTIDE SEQUENCE [LARGE SCALE GENOMIC DNA]</scope>
    <source>
        <strain evidence="3">Crithidia deanei Carvalho (ATCC PRA-265)</strain>
    </source>
</reference>
<evidence type="ECO:0000313" key="2">
    <source>
        <dbReference type="EMBL" id="CAD2219294.1"/>
    </source>
</evidence>
<feature type="region of interest" description="Disordered" evidence="1">
    <location>
        <begin position="45"/>
        <end position="78"/>
    </location>
</feature>
<name>A0A7G2CK71_9TRYP</name>
<dbReference type="AlphaFoldDB" id="A0A7G2CK71"/>
<gene>
    <name evidence="2" type="ORF">ADEAN_000679900</name>
</gene>
<sequence length="110" mass="13177">MEEARRRKNEEKEREEAYLAHLRDFQTFRNANTVVKPFDLTPLGYRGNRRMQRAKKKKEVSGFADDSNYHHNNENSMFEELGPRIREDLLFSQKMDSKLNKNTSRLEDLL</sequence>
<dbReference type="Proteomes" id="UP000515908">
    <property type="component" value="Chromosome 13"/>
</dbReference>
<accession>A0A7G2CK71</accession>
<dbReference type="VEuPathDB" id="TriTrypDB:ADEAN_000679900"/>
<dbReference type="EMBL" id="LR877157">
    <property type="protein sequence ID" value="CAD2219294.1"/>
    <property type="molecule type" value="Genomic_DNA"/>
</dbReference>
<protein>
    <submittedName>
        <fullName evidence="2">Uncharacterized protein</fullName>
    </submittedName>
</protein>
<organism evidence="2 3">
    <name type="scientific">Angomonas deanei</name>
    <dbReference type="NCBI Taxonomy" id="59799"/>
    <lineage>
        <taxon>Eukaryota</taxon>
        <taxon>Discoba</taxon>
        <taxon>Euglenozoa</taxon>
        <taxon>Kinetoplastea</taxon>
        <taxon>Metakinetoplastina</taxon>
        <taxon>Trypanosomatida</taxon>
        <taxon>Trypanosomatidae</taxon>
        <taxon>Strigomonadinae</taxon>
        <taxon>Angomonas</taxon>
    </lineage>
</organism>
<proteinExistence type="predicted"/>